<dbReference type="Pfam" id="PF11219">
    <property type="entry name" value="DUF3014"/>
    <property type="match status" value="1"/>
</dbReference>
<name>A0A3B0YMB9_9ZZZZ</name>
<evidence type="ECO:0008006" key="3">
    <source>
        <dbReference type="Google" id="ProtNLM"/>
    </source>
</evidence>
<proteinExistence type="predicted"/>
<dbReference type="InterPro" id="IPR021382">
    <property type="entry name" value="DUF3014"/>
</dbReference>
<protein>
    <recommendedName>
        <fullName evidence="3">DUF3014 domain-containing protein</fullName>
    </recommendedName>
</protein>
<evidence type="ECO:0000256" key="1">
    <source>
        <dbReference type="SAM" id="MobiDB-lite"/>
    </source>
</evidence>
<organism evidence="2">
    <name type="scientific">hydrothermal vent metagenome</name>
    <dbReference type="NCBI Taxonomy" id="652676"/>
    <lineage>
        <taxon>unclassified sequences</taxon>
        <taxon>metagenomes</taxon>
        <taxon>ecological metagenomes</taxon>
    </lineage>
</organism>
<dbReference type="EMBL" id="UOFM01000176">
    <property type="protein sequence ID" value="VAW76432.1"/>
    <property type="molecule type" value="Genomic_DNA"/>
</dbReference>
<reference evidence="2" key="1">
    <citation type="submission" date="2018-06" db="EMBL/GenBank/DDBJ databases">
        <authorList>
            <person name="Zhirakovskaya E."/>
        </authorList>
    </citation>
    <scope>NUCLEOTIDE SEQUENCE</scope>
</reference>
<feature type="region of interest" description="Disordered" evidence="1">
    <location>
        <begin position="34"/>
        <end position="80"/>
    </location>
</feature>
<evidence type="ECO:0000313" key="2">
    <source>
        <dbReference type="EMBL" id="VAW76432.1"/>
    </source>
</evidence>
<gene>
    <name evidence="2" type="ORF">MNBD_GAMMA14-2228</name>
</gene>
<sequence length="282" mass="31727">MKRSDYVAAIALVLGVVVAAKYFYPQEPGPQGLGLLPETHVQQPRVKSQEPAIRYPVPPAPVETPASEPEPRQEEPAEVPVVTAPENPLPALDDSDDAVKQDLYTLAARQPQDSLFNLNRIIRRFVVTVDNLPRKDLLKQKYRSNQSVHGQLVVDQDENGFYLSKKNYARYDAYIDLLDSMNSEQMITLYRHYYPLVQAAYEELGFPSAYFNDRLIDVIDHLLEAPDIGGRVSLVRPHVLYLFADPELEALSAGQKVLIRIGPRNAARVKSKLRELRQGLAG</sequence>
<accession>A0A3B0YMB9</accession>
<dbReference type="AlphaFoldDB" id="A0A3B0YMB9"/>